<proteinExistence type="predicted"/>
<reference evidence="2" key="2">
    <citation type="submission" date="2020-05" db="UniProtKB">
        <authorList>
            <consortium name="EnsemblMetazoa"/>
        </authorList>
    </citation>
    <scope>IDENTIFICATION</scope>
    <source>
        <strain evidence="2">wikel</strain>
    </source>
</reference>
<dbReference type="VEuPathDB" id="VectorBase:ISCW024021"/>
<reference evidence="1 3" key="1">
    <citation type="submission" date="2008-03" db="EMBL/GenBank/DDBJ databases">
        <title>Annotation of Ixodes scapularis.</title>
        <authorList>
            <consortium name="Ixodes scapularis Genome Project Consortium"/>
            <person name="Caler E."/>
            <person name="Hannick L.I."/>
            <person name="Bidwell S."/>
            <person name="Joardar V."/>
            <person name="Thiagarajan M."/>
            <person name="Amedeo P."/>
            <person name="Galinsky K.J."/>
            <person name="Schobel S."/>
            <person name="Inman J."/>
            <person name="Hostetler J."/>
            <person name="Miller J."/>
            <person name="Hammond M."/>
            <person name="Megy K."/>
            <person name="Lawson D."/>
            <person name="Kodira C."/>
            <person name="Sutton G."/>
            <person name="Meyer J."/>
            <person name="Hill C.A."/>
            <person name="Birren B."/>
            <person name="Nene V."/>
            <person name="Collins F."/>
            <person name="Alarcon-Chaidez F."/>
            <person name="Wikel S."/>
            <person name="Strausberg R."/>
        </authorList>
    </citation>
    <scope>NUCLEOTIDE SEQUENCE [LARGE SCALE GENOMIC DNA]</scope>
    <source>
        <strain evidence="3">Wikel</strain>
        <strain evidence="1">Wikel colony</strain>
    </source>
</reference>
<evidence type="ECO:0000313" key="3">
    <source>
        <dbReference type="Proteomes" id="UP000001555"/>
    </source>
</evidence>
<organism>
    <name type="scientific">Ixodes scapularis</name>
    <name type="common">Black-legged tick</name>
    <name type="synonym">Deer tick</name>
    <dbReference type="NCBI Taxonomy" id="6945"/>
    <lineage>
        <taxon>Eukaryota</taxon>
        <taxon>Metazoa</taxon>
        <taxon>Ecdysozoa</taxon>
        <taxon>Arthropoda</taxon>
        <taxon>Chelicerata</taxon>
        <taxon>Arachnida</taxon>
        <taxon>Acari</taxon>
        <taxon>Parasitiformes</taxon>
        <taxon>Ixodida</taxon>
        <taxon>Ixodoidea</taxon>
        <taxon>Ixodidae</taxon>
        <taxon>Ixodinae</taxon>
        <taxon>Ixodes</taxon>
    </lineage>
</organism>
<dbReference type="InParanoid" id="B7P468"/>
<name>B7P468_IXOSC</name>
<dbReference type="VEuPathDB" id="VectorBase:ISCI024021"/>
<dbReference type="EMBL" id="ABJB011018127">
    <property type="status" value="NOT_ANNOTATED_CDS"/>
    <property type="molecule type" value="Genomic_DNA"/>
</dbReference>
<dbReference type="PaxDb" id="6945-B7P468"/>
<dbReference type="HOGENOM" id="CLU_2322908_0_0_1"/>
<dbReference type="Proteomes" id="UP000001555">
    <property type="component" value="Unassembled WGS sequence"/>
</dbReference>
<protein>
    <submittedName>
        <fullName evidence="1 2">Uncharacterized protein</fullName>
    </submittedName>
</protein>
<keyword evidence="3" id="KW-1185">Reference proteome</keyword>
<accession>B7P468</accession>
<sequence>MGWDGMGRTRKGTGKTLFVRHFGTTELQGCAPLFNRGLGSLHTDLPHLSAFRSDAAFNGDDALKPSLLFFSPPQLGNCFTFIFAYYTYRSYIHTIYIYI</sequence>
<gene>
    <name evidence="1" type="ORF">IscW_ISCW024021</name>
</gene>
<evidence type="ECO:0000313" key="1">
    <source>
        <dbReference type="EMBL" id="EEC01390.1"/>
    </source>
</evidence>
<dbReference type="AlphaFoldDB" id="B7P468"/>
<dbReference type="EMBL" id="DS633735">
    <property type="protein sequence ID" value="EEC01390.1"/>
    <property type="molecule type" value="Genomic_DNA"/>
</dbReference>
<dbReference type="EnsemblMetazoa" id="ISCW024021-RA">
    <property type="protein sequence ID" value="ISCW024021-PA"/>
    <property type="gene ID" value="ISCW024021"/>
</dbReference>
<evidence type="ECO:0000313" key="2">
    <source>
        <dbReference type="EnsemblMetazoa" id="ISCW024021-PA"/>
    </source>
</evidence>